<evidence type="ECO:0000256" key="1">
    <source>
        <dbReference type="SAM" id="MobiDB-lite"/>
    </source>
</evidence>
<keyword evidence="4" id="KW-1185">Reference proteome</keyword>
<gene>
    <name evidence="3" type="ORF">RDV89_04675</name>
</gene>
<feature type="transmembrane region" description="Helical" evidence="2">
    <location>
        <begin position="30"/>
        <end position="52"/>
    </location>
</feature>
<dbReference type="Proteomes" id="UP001268542">
    <property type="component" value="Unassembled WGS sequence"/>
</dbReference>
<sequence>MTAQPTLTSLLTRRTARAGRTGRTATRTRAGAAAAGAAVAVLLAAALAVGVLGPDRAVQAAAFLALLGLACAAAAAAAALTVLRRRLGELRHLPDLGRRFVTHHDRAHVTAVREEGDHLVVDVASEQVQTVVLDEAGAPDHVGEEHVATSQWRMPTGRLSQDERGRVRRLLAADPEVNVVAEGVVGLAGPVEQSWQLRTANGLVLRAKGRGAGR</sequence>
<reference evidence="3 4" key="1">
    <citation type="submission" date="2023-08" db="EMBL/GenBank/DDBJ databases">
        <title>Nocardioides seae sp. nov., a bacterium isolated from a soil.</title>
        <authorList>
            <person name="Wang X."/>
        </authorList>
    </citation>
    <scope>NUCLEOTIDE SEQUENCE [LARGE SCALE GENOMIC DNA]</scope>
    <source>
        <strain evidence="3 4">YZH12</strain>
    </source>
</reference>
<name>A0ABU3PU15_9ACTN</name>
<dbReference type="RefSeq" id="WP_315731779.1">
    <property type="nucleotide sequence ID" value="NZ_JAVYII010000002.1"/>
</dbReference>
<dbReference type="EMBL" id="JAVYII010000002">
    <property type="protein sequence ID" value="MDT9592347.1"/>
    <property type="molecule type" value="Genomic_DNA"/>
</dbReference>
<keyword evidence="2" id="KW-1133">Transmembrane helix</keyword>
<keyword evidence="2" id="KW-0812">Transmembrane</keyword>
<protein>
    <submittedName>
        <fullName evidence="3">Uncharacterized protein</fullName>
    </submittedName>
</protein>
<organism evidence="3 4">
    <name type="scientific">Nocardioides imazamoxiresistens</name>
    <dbReference type="NCBI Taxonomy" id="3231893"/>
    <lineage>
        <taxon>Bacteria</taxon>
        <taxon>Bacillati</taxon>
        <taxon>Actinomycetota</taxon>
        <taxon>Actinomycetes</taxon>
        <taxon>Propionibacteriales</taxon>
        <taxon>Nocardioidaceae</taxon>
        <taxon>Nocardioides</taxon>
    </lineage>
</organism>
<feature type="transmembrane region" description="Helical" evidence="2">
    <location>
        <begin position="58"/>
        <end position="83"/>
    </location>
</feature>
<evidence type="ECO:0000313" key="4">
    <source>
        <dbReference type="Proteomes" id="UP001268542"/>
    </source>
</evidence>
<feature type="region of interest" description="Disordered" evidence="1">
    <location>
        <begin position="1"/>
        <end position="27"/>
    </location>
</feature>
<accession>A0ABU3PU15</accession>
<feature type="compositionally biased region" description="Low complexity" evidence="1">
    <location>
        <begin position="10"/>
        <end position="27"/>
    </location>
</feature>
<proteinExistence type="predicted"/>
<keyword evidence="2" id="KW-0472">Membrane</keyword>
<evidence type="ECO:0000256" key="2">
    <source>
        <dbReference type="SAM" id="Phobius"/>
    </source>
</evidence>
<comment type="caution">
    <text evidence="3">The sequence shown here is derived from an EMBL/GenBank/DDBJ whole genome shotgun (WGS) entry which is preliminary data.</text>
</comment>
<evidence type="ECO:0000313" key="3">
    <source>
        <dbReference type="EMBL" id="MDT9592347.1"/>
    </source>
</evidence>